<gene>
    <name evidence="2" type="ORF">EAJ18_18040</name>
</gene>
<feature type="region of interest" description="Disordered" evidence="1">
    <location>
        <begin position="39"/>
        <end position="68"/>
    </location>
</feature>
<sequence length="68" mass="7818">MIEKGTVRCLFYWLSRATGWRLAPYPAYKLLAQESSKDFALGQGGKRMNPQERSKLRDRGEYAQPTPP</sequence>
<feature type="compositionally biased region" description="Basic and acidic residues" evidence="1">
    <location>
        <begin position="49"/>
        <end position="61"/>
    </location>
</feature>
<accession>A0ABY0HTM9</accession>
<keyword evidence="3" id="KW-1185">Reference proteome</keyword>
<reference evidence="2 3" key="1">
    <citation type="journal article" date="2019" name="Science, e1252229">
        <title>Invertible promoters mediate bacterial phase variation, antibiotic resistance, and host adaptation in the gut.</title>
        <authorList>
            <person name="Jiang X."/>
            <person name="Hall A.B."/>
            <person name="Arthur T.D."/>
            <person name="Plichta D.R."/>
            <person name="Covington C.T."/>
            <person name="Poyet M."/>
            <person name="Crothers J."/>
            <person name="Moses P.L."/>
            <person name="Tolonen A.C."/>
            <person name="Vlamakis H."/>
            <person name="Alm E.J."/>
            <person name="Xavier R.J."/>
        </authorList>
    </citation>
    <scope>NUCLEOTIDE SEQUENCE [LARGE SCALE GENOMIC DNA]</scope>
    <source>
        <strain evidence="3">ca_0067</strain>
    </source>
</reference>
<protein>
    <submittedName>
        <fullName evidence="2">Uncharacterized protein</fullName>
    </submittedName>
</protein>
<comment type="caution">
    <text evidence="2">The sequence shown here is derived from an EMBL/GenBank/DDBJ whole genome shotgun (WGS) entry which is preliminary data.</text>
</comment>
<evidence type="ECO:0000313" key="2">
    <source>
        <dbReference type="EMBL" id="RYT41876.1"/>
    </source>
</evidence>
<dbReference type="Proteomes" id="UP000292985">
    <property type="component" value="Unassembled WGS sequence"/>
</dbReference>
<evidence type="ECO:0000256" key="1">
    <source>
        <dbReference type="SAM" id="MobiDB-lite"/>
    </source>
</evidence>
<organism evidence="2 3">
    <name type="scientific">Citrobacter amalonaticus</name>
    <dbReference type="NCBI Taxonomy" id="35703"/>
    <lineage>
        <taxon>Bacteria</taxon>
        <taxon>Pseudomonadati</taxon>
        <taxon>Pseudomonadota</taxon>
        <taxon>Gammaproteobacteria</taxon>
        <taxon>Enterobacterales</taxon>
        <taxon>Enterobacteriaceae</taxon>
        <taxon>Citrobacter</taxon>
    </lineage>
</organism>
<dbReference type="EMBL" id="RCYA01000008">
    <property type="protein sequence ID" value="RYT41876.1"/>
    <property type="molecule type" value="Genomic_DNA"/>
</dbReference>
<proteinExistence type="predicted"/>
<evidence type="ECO:0000313" key="3">
    <source>
        <dbReference type="Proteomes" id="UP000292985"/>
    </source>
</evidence>
<name>A0ABY0HTM9_CITAM</name>